<proteinExistence type="predicted"/>
<gene>
    <name evidence="1" type="ORF">SAMN04488004_104118</name>
</gene>
<protein>
    <submittedName>
        <fullName evidence="1">Uncharacterized protein</fullName>
    </submittedName>
</protein>
<dbReference type="EMBL" id="FOTF01000004">
    <property type="protein sequence ID" value="SFK92313.1"/>
    <property type="molecule type" value="Genomic_DNA"/>
</dbReference>
<dbReference type="AlphaFoldDB" id="A0A1I4DGW3"/>
<reference evidence="1 2" key="1">
    <citation type="submission" date="2016-10" db="EMBL/GenBank/DDBJ databases">
        <authorList>
            <person name="de Groot N.N."/>
        </authorList>
    </citation>
    <scope>NUCLEOTIDE SEQUENCE [LARGE SCALE GENOMIC DNA]</scope>
    <source>
        <strain evidence="1 2">DSM 16199</strain>
    </source>
</reference>
<evidence type="ECO:0000313" key="1">
    <source>
        <dbReference type="EMBL" id="SFK92313.1"/>
    </source>
</evidence>
<dbReference type="OrthoDB" id="6638257at2"/>
<dbReference type="RefSeq" id="WP_090186303.1">
    <property type="nucleotide sequence ID" value="NZ_FOTF01000004.1"/>
</dbReference>
<sequence length="237" mass="25569">MAAVLILGSGPSVMDCEHWERGPFDRIVAINNAWRVRPDWDDLIHPSDFPVERRPSSLSASQHIVTANAYVPAQNDFGGFVYAGGTMAFTAGYWALSALKPSVMAFLGCDMVYPATGPTHFYGTGAPDPLRQDVTLRSLPAKSARLQIMAARAGCACINLSTADSQLVFPRGNPSGLPAAALPYDQAIAARADAEEARLNYYVPSGKYWKEEDRFDPAAIDALDAMWLSAVQNSLAS</sequence>
<evidence type="ECO:0000313" key="2">
    <source>
        <dbReference type="Proteomes" id="UP000199550"/>
    </source>
</evidence>
<accession>A0A1I4DGW3</accession>
<organism evidence="1 2">
    <name type="scientific">Loktanella salsilacus</name>
    <dbReference type="NCBI Taxonomy" id="195913"/>
    <lineage>
        <taxon>Bacteria</taxon>
        <taxon>Pseudomonadati</taxon>
        <taxon>Pseudomonadota</taxon>
        <taxon>Alphaproteobacteria</taxon>
        <taxon>Rhodobacterales</taxon>
        <taxon>Roseobacteraceae</taxon>
        <taxon>Loktanella</taxon>
    </lineage>
</organism>
<keyword evidence="2" id="KW-1185">Reference proteome</keyword>
<name>A0A1I4DGW3_9RHOB</name>
<dbReference type="Proteomes" id="UP000199550">
    <property type="component" value="Unassembled WGS sequence"/>
</dbReference>